<evidence type="ECO:0000313" key="3">
    <source>
        <dbReference type="Proteomes" id="UP000603865"/>
    </source>
</evidence>
<reference evidence="2" key="1">
    <citation type="journal article" date="2014" name="Int. J. Syst. Evol. Microbiol.">
        <title>Complete genome sequence of Corynebacterium casei LMG S-19264T (=DSM 44701T), isolated from a smear-ripened cheese.</title>
        <authorList>
            <consortium name="US DOE Joint Genome Institute (JGI-PGF)"/>
            <person name="Walter F."/>
            <person name="Albersmeier A."/>
            <person name="Kalinowski J."/>
            <person name="Ruckert C."/>
        </authorList>
    </citation>
    <scope>NUCLEOTIDE SEQUENCE</scope>
    <source>
        <strain evidence="2">JCM 31311</strain>
    </source>
</reference>
<dbReference type="AlphaFoldDB" id="A0A918FCE1"/>
<evidence type="ECO:0000256" key="1">
    <source>
        <dbReference type="SAM" id="MobiDB-lite"/>
    </source>
</evidence>
<sequence>MEDHFYPSKMCVISHGGICESFMQIAQLILKFTHPTREDMQISGESDFSPTLQQDCQMKQ</sequence>
<dbReference type="Proteomes" id="UP000603865">
    <property type="component" value="Unassembled WGS sequence"/>
</dbReference>
<gene>
    <name evidence="2" type="ORF">GCM10008957_46410</name>
</gene>
<organism evidence="2 3">
    <name type="scientific">Deinococcus ruber</name>
    <dbReference type="NCBI Taxonomy" id="1848197"/>
    <lineage>
        <taxon>Bacteria</taxon>
        <taxon>Thermotogati</taxon>
        <taxon>Deinococcota</taxon>
        <taxon>Deinococci</taxon>
        <taxon>Deinococcales</taxon>
        <taxon>Deinococcaceae</taxon>
        <taxon>Deinococcus</taxon>
    </lineage>
</organism>
<comment type="caution">
    <text evidence="2">The sequence shown here is derived from an EMBL/GenBank/DDBJ whole genome shotgun (WGS) entry which is preliminary data.</text>
</comment>
<proteinExistence type="predicted"/>
<evidence type="ECO:0000313" key="2">
    <source>
        <dbReference type="EMBL" id="GGR30329.1"/>
    </source>
</evidence>
<feature type="region of interest" description="Disordered" evidence="1">
    <location>
        <begin position="41"/>
        <end position="60"/>
    </location>
</feature>
<keyword evidence="3" id="KW-1185">Reference proteome</keyword>
<accession>A0A918FCE1</accession>
<dbReference type="EMBL" id="BMQL01000049">
    <property type="protein sequence ID" value="GGR30329.1"/>
    <property type="molecule type" value="Genomic_DNA"/>
</dbReference>
<name>A0A918FCE1_9DEIO</name>
<protein>
    <submittedName>
        <fullName evidence="2">Uncharacterized protein</fullName>
    </submittedName>
</protein>
<feature type="compositionally biased region" description="Polar residues" evidence="1">
    <location>
        <begin position="43"/>
        <end position="60"/>
    </location>
</feature>
<reference evidence="2" key="2">
    <citation type="submission" date="2020-09" db="EMBL/GenBank/DDBJ databases">
        <authorList>
            <person name="Sun Q."/>
            <person name="Ohkuma M."/>
        </authorList>
    </citation>
    <scope>NUCLEOTIDE SEQUENCE</scope>
    <source>
        <strain evidence="2">JCM 31311</strain>
    </source>
</reference>